<dbReference type="InterPro" id="IPR016171">
    <property type="entry name" value="Vanillyl_alc_oxidase_C-sub2"/>
</dbReference>
<dbReference type="FunFam" id="1.10.45.10:FF:000001">
    <property type="entry name" value="D-lactate dehydrogenase mitochondrial"/>
    <property type="match status" value="1"/>
</dbReference>
<keyword evidence="4" id="KW-0274">FAD</keyword>
<dbReference type="GO" id="GO:0004458">
    <property type="term" value="F:D-lactate dehydrogenase (cytochrome) activity"/>
    <property type="evidence" value="ECO:0007669"/>
    <property type="project" value="UniProtKB-EC"/>
</dbReference>
<dbReference type="PANTHER" id="PTHR11748:SF111">
    <property type="entry name" value="D-LACTATE DEHYDROGENASE, MITOCHONDRIAL-RELATED"/>
    <property type="match status" value="1"/>
</dbReference>
<dbReference type="InterPro" id="IPR004113">
    <property type="entry name" value="FAD-bd_oxidored_4_C"/>
</dbReference>
<evidence type="ECO:0000256" key="1">
    <source>
        <dbReference type="ARBA" id="ARBA00001974"/>
    </source>
</evidence>
<dbReference type="PANTHER" id="PTHR11748">
    <property type="entry name" value="D-LACTATE DEHYDROGENASE"/>
    <property type="match status" value="1"/>
</dbReference>
<accession>A0A2X2CYF8</accession>
<evidence type="ECO:0000256" key="6">
    <source>
        <dbReference type="ARBA" id="ARBA00023002"/>
    </source>
</evidence>
<sequence length="467" mass="49882">MNAQQPFLSPLSAVIEEIQAFLGERIVTSLAEREQHGHGESYHATRMPDAVCYAHSTEEVSRIVKVCAHYGVPIVPFGGGTSLEGHVCALKGGICIDLSRMQRILAVRPGDLDATVEAGVTRQQLNTELRATGLFFPIDPGGESTLGGMAATRASGTNAVRYGTMRENVLSLTVVLADGQIIKTANRARKSSAGYDLTRLFVGSEGTLGIITEVTLRLYGIPETTSAAVCTFPDVESAVTSVVTIIQYGIPVARVELLDARTIMAVNRYSKMTLDERPTLFFEFHGSPAGVAEQVELTQSITEGNGALNFVAAADADARNALWKARHNVHYAMQAMRPNGRVWSTDVCVPISQLTPCITETEKDVLAASFFIAMVGHVGDGNFHLGLVVDPSSEAELAEAEALNERLVRRAIALDGTATGEHGVGAGKIKFMTLEHGAAVNTMRTLKMALDPQGILNPGKVLPDADV</sequence>
<gene>
    <name evidence="9" type="ORF">IRZ65_13940</name>
    <name evidence="10" type="ORF">NCTC11842_03970</name>
</gene>
<dbReference type="GO" id="GO:0008720">
    <property type="term" value="F:D-lactate dehydrogenase (NAD+) activity"/>
    <property type="evidence" value="ECO:0007669"/>
    <property type="project" value="TreeGrafter"/>
</dbReference>
<dbReference type="EMBL" id="UAUF01000014">
    <property type="protein sequence ID" value="SPZ11721.1"/>
    <property type="molecule type" value="Genomic_DNA"/>
</dbReference>
<dbReference type="EC" id="1.1.2.4" evidence="7"/>
<proteinExistence type="inferred from homology"/>
<dbReference type="Gene3D" id="3.30.465.10">
    <property type="match status" value="1"/>
</dbReference>
<evidence type="ECO:0000313" key="9">
    <source>
        <dbReference type="EMBL" id="MBF8641784.1"/>
    </source>
</evidence>
<keyword evidence="5" id="KW-0809">Transit peptide</keyword>
<evidence type="ECO:0000259" key="8">
    <source>
        <dbReference type="PROSITE" id="PS51387"/>
    </source>
</evidence>
<dbReference type="SUPFAM" id="SSF56176">
    <property type="entry name" value="FAD-binding/transporter-associated domain-like"/>
    <property type="match status" value="1"/>
</dbReference>
<dbReference type="InterPro" id="IPR006094">
    <property type="entry name" value="Oxid_FAD_bind_N"/>
</dbReference>
<dbReference type="FunFam" id="3.30.465.10:FF:000014">
    <property type="entry name" value="D-lactate dehydrogenase (Cytochrome), putative"/>
    <property type="match status" value="1"/>
</dbReference>
<evidence type="ECO:0000256" key="3">
    <source>
        <dbReference type="ARBA" id="ARBA00022630"/>
    </source>
</evidence>
<dbReference type="Proteomes" id="UP000250443">
    <property type="component" value="Unassembled WGS sequence"/>
</dbReference>
<reference evidence="9 12" key="2">
    <citation type="submission" date="2020-10" db="EMBL/GenBank/DDBJ databases">
        <title>Genome sequences of Pseudomonas isolates.</title>
        <authorList>
            <person name="Wessels L."/>
            <person name="Reich F."/>
            <person name="Hammerl J."/>
        </authorList>
    </citation>
    <scope>NUCLEOTIDE SEQUENCE [LARGE SCALE GENOMIC DNA]</scope>
    <source>
        <strain evidence="9 12">20-MO00624-0</strain>
    </source>
</reference>
<dbReference type="EMBL" id="JADMCD010000007">
    <property type="protein sequence ID" value="MBF8641784.1"/>
    <property type="molecule type" value="Genomic_DNA"/>
</dbReference>
<organism evidence="10 11">
    <name type="scientific">Pseudomonas luteola</name>
    <dbReference type="NCBI Taxonomy" id="47886"/>
    <lineage>
        <taxon>Bacteria</taxon>
        <taxon>Pseudomonadati</taxon>
        <taxon>Pseudomonadota</taxon>
        <taxon>Gammaproteobacteria</taxon>
        <taxon>Pseudomonadales</taxon>
        <taxon>Pseudomonadaceae</taxon>
        <taxon>Pseudomonas</taxon>
    </lineage>
</organism>
<evidence type="ECO:0000313" key="10">
    <source>
        <dbReference type="EMBL" id="SPZ11721.1"/>
    </source>
</evidence>
<keyword evidence="12" id="KW-1185">Reference proteome</keyword>
<dbReference type="Pfam" id="PF02913">
    <property type="entry name" value="FAD-oxidase_C"/>
    <property type="match status" value="1"/>
</dbReference>
<dbReference type="RefSeq" id="WP_010795727.1">
    <property type="nucleotide sequence ID" value="NZ_FQYS01000005.1"/>
</dbReference>
<dbReference type="InterPro" id="IPR016164">
    <property type="entry name" value="FAD-linked_Oxase-like_C"/>
</dbReference>
<dbReference type="GO" id="GO:0071949">
    <property type="term" value="F:FAD binding"/>
    <property type="evidence" value="ECO:0007669"/>
    <property type="project" value="InterPro"/>
</dbReference>
<dbReference type="AlphaFoldDB" id="A0A2X2CYF8"/>
<dbReference type="FunFam" id="3.30.70.2740:FF:000001">
    <property type="entry name" value="D-lactate dehydrogenase mitochondrial"/>
    <property type="match status" value="1"/>
</dbReference>
<dbReference type="GO" id="GO:1903457">
    <property type="term" value="P:lactate catabolic process"/>
    <property type="evidence" value="ECO:0007669"/>
    <property type="project" value="TreeGrafter"/>
</dbReference>
<evidence type="ECO:0000256" key="2">
    <source>
        <dbReference type="ARBA" id="ARBA00008000"/>
    </source>
</evidence>
<dbReference type="FunFam" id="3.30.43.10:FF:000010">
    <property type="entry name" value="probable D-lactate dehydrogenase, mitochondrial"/>
    <property type="match status" value="1"/>
</dbReference>
<feature type="domain" description="FAD-binding PCMH-type" evidence="8">
    <location>
        <begin position="44"/>
        <end position="221"/>
    </location>
</feature>
<evidence type="ECO:0000313" key="12">
    <source>
        <dbReference type="Proteomes" id="UP000626180"/>
    </source>
</evidence>
<dbReference type="PROSITE" id="PS51387">
    <property type="entry name" value="FAD_PCMH"/>
    <property type="match status" value="1"/>
</dbReference>
<name>A0A2X2CYF8_PSELU</name>
<evidence type="ECO:0000256" key="7">
    <source>
        <dbReference type="ARBA" id="ARBA00038897"/>
    </source>
</evidence>
<dbReference type="SUPFAM" id="SSF55103">
    <property type="entry name" value="FAD-linked oxidases, C-terminal domain"/>
    <property type="match status" value="1"/>
</dbReference>
<evidence type="ECO:0000313" key="11">
    <source>
        <dbReference type="Proteomes" id="UP000250443"/>
    </source>
</evidence>
<dbReference type="Proteomes" id="UP000626180">
    <property type="component" value="Unassembled WGS sequence"/>
</dbReference>
<evidence type="ECO:0000256" key="5">
    <source>
        <dbReference type="ARBA" id="ARBA00022946"/>
    </source>
</evidence>
<protein>
    <recommendedName>
        <fullName evidence="7">D-lactate dehydrogenase (cytochrome)</fullName>
        <ecNumber evidence="7">1.1.2.4</ecNumber>
    </recommendedName>
</protein>
<dbReference type="InterPro" id="IPR016166">
    <property type="entry name" value="FAD-bd_PCMH"/>
</dbReference>
<dbReference type="Gene3D" id="3.30.70.2740">
    <property type="match status" value="1"/>
</dbReference>
<keyword evidence="3" id="KW-0285">Flavoprotein</keyword>
<dbReference type="Pfam" id="PF01565">
    <property type="entry name" value="FAD_binding_4"/>
    <property type="match status" value="1"/>
</dbReference>
<evidence type="ECO:0000256" key="4">
    <source>
        <dbReference type="ARBA" id="ARBA00022827"/>
    </source>
</evidence>
<dbReference type="Gene3D" id="1.10.45.10">
    <property type="entry name" value="Vanillyl-alcohol Oxidase, Chain A, domain 4"/>
    <property type="match status" value="1"/>
</dbReference>
<keyword evidence="6 10" id="KW-0560">Oxidoreductase</keyword>
<comment type="similarity">
    <text evidence="2">Belongs to the FAD-binding oxidoreductase/transferase type 4 family.</text>
</comment>
<comment type="cofactor">
    <cofactor evidence="1">
        <name>FAD</name>
        <dbReference type="ChEBI" id="CHEBI:57692"/>
    </cofactor>
</comment>
<dbReference type="InterPro" id="IPR016169">
    <property type="entry name" value="FAD-bd_PCMH_sub2"/>
</dbReference>
<dbReference type="InterPro" id="IPR036318">
    <property type="entry name" value="FAD-bd_PCMH-like_sf"/>
</dbReference>
<reference evidence="10 11" key="1">
    <citation type="submission" date="2018-06" db="EMBL/GenBank/DDBJ databases">
        <authorList>
            <consortium name="Pathogen Informatics"/>
            <person name="Doyle S."/>
        </authorList>
    </citation>
    <scope>NUCLEOTIDE SEQUENCE [LARGE SCALE GENOMIC DNA]</scope>
    <source>
        <strain evidence="10 11">NCTC11842</strain>
    </source>
</reference>